<protein>
    <submittedName>
        <fullName evidence="5">Protocatechuate 3,4-dioxygenase subunit alpha</fullName>
        <ecNumber evidence="5">1.13.11.3</ecNumber>
    </submittedName>
</protein>
<dbReference type="GO" id="GO:0018578">
    <property type="term" value="F:protocatechuate 3,4-dioxygenase activity"/>
    <property type="evidence" value="ECO:0007669"/>
    <property type="project" value="UniProtKB-EC"/>
</dbReference>
<dbReference type="AlphaFoldDB" id="A0A930UYD5"/>
<dbReference type="InterPro" id="IPR000627">
    <property type="entry name" value="Intradiol_dOase_C"/>
</dbReference>
<evidence type="ECO:0000313" key="5">
    <source>
        <dbReference type="EMBL" id="MBF4161335.1"/>
    </source>
</evidence>
<dbReference type="Proteomes" id="UP000656804">
    <property type="component" value="Unassembled WGS sequence"/>
</dbReference>
<dbReference type="PANTHER" id="PTHR33711:SF9">
    <property type="entry name" value="PROTOCATECHUATE 3,4-DIOXYGENASE ALPHA CHAIN"/>
    <property type="match status" value="1"/>
</dbReference>
<dbReference type="EC" id="1.13.11.3" evidence="5"/>
<organism evidence="5 6">
    <name type="scientific">Nocardioides acrostichi</name>
    <dbReference type="NCBI Taxonomy" id="2784339"/>
    <lineage>
        <taxon>Bacteria</taxon>
        <taxon>Bacillati</taxon>
        <taxon>Actinomycetota</taxon>
        <taxon>Actinomycetes</taxon>
        <taxon>Propionibacteriales</taxon>
        <taxon>Nocardioidaceae</taxon>
        <taxon>Nocardioides</taxon>
    </lineage>
</organism>
<accession>A0A930UYD5</accession>
<dbReference type="InterPro" id="IPR015889">
    <property type="entry name" value="Intradiol_dOase_core"/>
</dbReference>
<evidence type="ECO:0000259" key="4">
    <source>
        <dbReference type="Pfam" id="PF00775"/>
    </source>
</evidence>
<comment type="caution">
    <text evidence="5">The sequence shown here is derived from an EMBL/GenBank/DDBJ whole genome shotgun (WGS) entry which is preliminary data.</text>
</comment>
<dbReference type="RefSeq" id="WP_194502562.1">
    <property type="nucleotide sequence ID" value="NZ_JADIVZ010000002.1"/>
</dbReference>
<dbReference type="InterPro" id="IPR050770">
    <property type="entry name" value="Intradiol_RC_Dioxygenase"/>
</dbReference>
<dbReference type="Pfam" id="PF00775">
    <property type="entry name" value="Dioxygenase_C"/>
    <property type="match status" value="1"/>
</dbReference>
<proteinExistence type="inferred from homology"/>
<keyword evidence="3 5" id="KW-0560">Oxidoreductase</keyword>
<comment type="similarity">
    <text evidence="1">Belongs to the intradiol ring-cleavage dioxygenase family.</text>
</comment>
<dbReference type="GO" id="GO:0008199">
    <property type="term" value="F:ferric iron binding"/>
    <property type="evidence" value="ECO:0007669"/>
    <property type="project" value="InterPro"/>
</dbReference>
<evidence type="ECO:0000313" key="6">
    <source>
        <dbReference type="Proteomes" id="UP000656804"/>
    </source>
</evidence>
<feature type="domain" description="Intradiol ring-cleavage dioxygenases" evidence="4">
    <location>
        <begin position="45"/>
        <end position="111"/>
    </location>
</feature>
<keyword evidence="2" id="KW-0223">Dioxygenase</keyword>
<gene>
    <name evidence="5" type="primary">pcaG</name>
    <name evidence="5" type="ORF">ISG29_06495</name>
</gene>
<reference evidence="5" key="1">
    <citation type="submission" date="2020-11" db="EMBL/GenBank/DDBJ databases">
        <title>Nocardioides sp. CBS4Y-1, whole genome shotgun sequence.</title>
        <authorList>
            <person name="Tuo L."/>
        </authorList>
    </citation>
    <scope>NUCLEOTIDE SEQUENCE</scope>
    <source>
        <strain evidence="5">CBS4Y-1</strain>
    </source>
</reference>
<evidence type="ECO:0000256" key="1">
    <source>
        <dbReference type="ARBA" id="ARBA00007825"/>
    </source>
</evidence>
<dbReference type="SUPFAM" id="SSF49482">
    <property type="entry name" value="Aromatic compound dioxygenase"/>
    <property type="match status" value="1"/>
</dbReference>
<dbReference type="NCBIfam" id="TIGR02423">
    <property type="entry name" value="protocat_alph"/>
    <property type="match status" value="1"/>
</dbReference>
<name>A0A930UYD5_9ACTN</name>
<dbReference type="InterPro" id="IPR012786">
    <property type="entry name" value="Protocat_dOase_a"/>
</dbReference>
<evidence type="ECO:0000256" key="3">
    <source>
        <dbReference type="ARBA" id="ARBA00023002"/>
    </source>
</evidence>
<dbReference type="PANTHER" id="PTHR33711">
    <property type="entry name" value="DIOXYGENASE, PUTATIVE (AFU_ORTHOLOGUE AFUA_2G02910)-RELATED"/>
    <property type="match status" value="1"/>
</dbReference>
<sequence>MTQPTTQSGSGLVPTVGQTVGPFFHDALPWPGDRHLVAPGDAGAVRLAGRVLDGEGAPVPDALVELWQAGADGRPATAPGSLRRDGHTFTGFGRCATDEEGWWSFTTLPPVTPRGGAVAYVSLAVFARGLLDRLLTRAYLPGTPVDGTSGDGVLDGVAADRRATLVMAADDPGYRFDVRLQGEGETVFLCWPRDPRAGGR</sequence>
<evidence type="ECO:0000256" key="2">
    <source>
        <dbReference type="ARBA" id="ARBA00022964"/>
    </source>
</evidence>
<dbReference type="EMBL" id="JADIVZ010000002">
    <property type="protein sequence ID" value="MBF4161335.1"/>
    <property type="molecule type" value="Genomic_DNA"/>
</dbReference>
<dbReference type="Gene3D" id="2.60.130.10">
    <property type="entry name" value="Aromatic compound dioxygenase"/>
    <property type="match status" value="1"/>
</dbReference>
<keyword evidence="6" id="KW-1185">Reference proteome</keyword>